<reference evidence="4 5" key="2">
    <citation type="journal article" date="2010" name="Stand. Genomic Sci.">
        <title>Complete genome sequence of Syntrophothermus lipocalidus type strain (TGB-C1).</title>
        <authorList>
            <person name="Djao O.D."/>
            <person name="Zhang X."/>
            <person name="Lucas S."/>
            <person name="Lapidus A."/>
            <person name="Del Rio T.G."/>
            <person name="Nolan M."/>
            <person name="Tice H."/>
            <person name="Cheng J.F."/>
            <person name="Han C."/>
            <person name="Tapia R."/>
            <person name="Goodwin L."/>
            <person name="Pitluck S."/>
            <person name="Liolios K."/>
            <person name="Ivanova N."/>
            <person name="Mavromatis K."/>
            <person name="Mikhailova N."/>
            <person name="Ovchinnikova G."/>
            <person name="Pati A."/>
            <person name="Brambilla E."/>
            <person name="Chen A."/>
            <person name="Palaniappan K."/>
            <person name="Land M."/>
            <person name="Hauser L."/>
            <person name="Chang Y.J."/>
            <person name="Jeffries C.D."/>
            <person name="Rohde M."/>
            <person name="Sikorski J."/>
            <person name="Spring S."/>
            <person name="Goker M."/>
            <person name="Detter J.C."/>
            <person name="Woyke T."/>
            <person name="Bristow J."/>
            <person name="Eisen J.A."/>
            <person name="Markowitz V."/>
            <person name="Hugenholtz P."/>
            <person name="Kyrpides N.C."/>
            <person name="Klenk H.P."/>
        </authorList>
    </citation>
    <scope>NUCLEOTIDE SEQUENCE [LARGE SCALE GENOMIC DNA]</scope>
    <source>
        <strain evidence="5">DSM 12680 / TGB-C1</strain>
    </source>
</reference>
<dbReference type="GO" id="GO:0016020">
    <property type="term" value="C:membrane"/>
    <property type="evidence" value="ECO:0007669"/>
    <property type="project" value="InterPro"/>
</dbReference>
<dbReference type="InterPro" id="IPR004089">
    <property type="entry name" value="MCPsignal_dom"/>
</dbReference>
<protein>
    <submittedName>
        <fullName evidence="4">Methyl-accepting chemotaxis sensory transducer</fullName>
    </submittedName>
</protein>
<dbReference type="Proteomes" id="UP000000378">
    <property type="component" value="Chromosome"/>
</dbReference>
<dbReference type="PANTHER" id="PTHR32089">
    <property type="entry name" value="METHYL-ACCEPTING CHEMOTAXIS PROTEIN MCPB"/>
    <property type="match status" value="1"/>
</dbReference>
<dbReference type="SMART" id="SM00283">
    <property type="entry name" value="MA"/>
    <property type="match status" value="1"/>
</dbReference>
<gene>
    <name evidence="4" type="ordered locus">Slip_2092</name>
</gene>
<evidence type="ECO:0000313" key="4">
    <source>
        <dbReference type="EMBL" id="ADI02839.1"/>
    </source>
</evidence>
<reference evidence="5" key="1">
    <citation type="journal article" date="2010" name="Stand. Genomic Sci.">
        <title>Complete genome sequence of Syntrophothermus lipocalidus type strain (TGB-C1T).</title>
        <authorList>
            <consortium name="US DOE Joint Genome Institute (JGI-PGF)"/>
            <person name="Djao O."/>
            <person name="Zhang X."/>
            <person name="Lucas S."/>
            <person name="Lapidus A."/>
            <person name="Glavina Del Rio T."/>
            <person name="Nolan M."/>
            <person name="Tice H."/>
            <person name="Cheng J."/>
            <person name="Han C."/>
            <person name="Tapia R."/>
            <person name="Goodwin L."/>
            <person name="Pitluck S."/>
            <person name="Liolios K."/>
            <person name="Ivanova N."/>
            <person name="Mavromatis K."/>
            <person name="Mikhailova N."/>
            <person name="Ovchinnikova G."/>
            <person name="Pati A."/>
            <person name="Brambilla E."/>
            <person name="Chen A."/>
            <person name="Palaniappan K."/>
            <person name="Land M."/>
            <person name="Hauser L."/>
            <person name="Chang Y."/>
            <person name="Jeffries C."/>
            <person name="Rohde M."/>
            <person name="Sikorski J."/>
            <person name="Spring S."/>
            <person name="Goker M."/>
            <person name="Detter J."/>
            <person name="Woyke T."/>
            <person name="Bristow J."/>
            <person name="Eisen J."/>
            <person name="Markowitz V."/>
            <person name="Hugenholtz P."/>
            <person name="Kyrpides N."/>
            <person name="Klenk H."/>
        </authorList>
    </citation>
    <scope>NUCLEOTIDE SEQUENCE [LARGE SCALE GENOMIC DNA]</scope>
    <source>
        <strain evidence="5">DSM 12680 / TGB-C1</strain>
    </source>
</reference>
<dbReference type="AlphaFoldDB" id="D7CIW1"/>
<dbReference type="RefSeq" id="WP_013176241.1">
    <property type="nucleotide sequence ID" value="NC_014220.1"/>
</dbReference>
<proteinExistence type="predicted"/>
<organism evidence="4 5">
    <name type="scientific">Syntrophothermus lipocalidus (strain DSM 12680 / TGB-C1)</name>
    <dbReference type="NCBI Taxonomy" id="643648"/>
    <lineage>
        <taxon>Bacteria</taxon>
        <taxon>Bacillati</taxon>
        <taxon>Bacillota</taxon>
        <taxon>Clostridia</taxon>
        <taxon>Eubacteriales</taxon>
        <taxon>Syntrophomonadaceae</taxon>
        <taxon>Syntrophothermus</taxon>
    </lineage>
</organism>
<sequence>MPVTSIVEDFCNKLEQLRPFCTTGICIWVTNTEKFVGMVKGEDSPGEFFGVGDPLQEGGAALEALRSKRAVSRFVPREVYGVEANVIAVPLFDPDNPYEPVGVLGQSRSLKNQVAIVNISETLYASIEQLNLASQEVASGAEEVAVQSQNISNLANRVSDAVNEIKTLLKRVGEISQETKLLGINALIEAARAGEQGRGFGVVAEEIRKLADGVRHLTQDINHTLVNVEEQVKDMITAAIKAGDSTARQAASTEELSSSLQEIEATTNGLLDIAKRL</sequence>
<name>D7CIW1_SYNLT</name>
<keyword evidence="1 2" id="KW-0807">Transducer</keyword>
<dbReference type="eggNOG" id="COG0840">
    <property type="taxonomic scope" value="Bacteria"/>
</dbReference>
<evidence type="ECO:0000256" key="1">
    <source>
        <dbReference type="ARBA" id="ARBA00023224"/>
    </source>
</evidence>
<dbReference type="GO" id="GO:0007165">
    <property type="term" value="P:signal transduction"/>
    <property type="evidence" value="ECO:0007669"/>
    <property type="project" value="UniProtKB-KW"/>
</dbReference>
<feature type="domain" description="Methyl-accepting transducer" evidence="3">
    <location>
        <begin position="133"/>
        <end position="277"/>
    </location>
</feature>
<dbReference type="Pfam" id="PF00015">
    <property type="entry name" value="MCPsignal"/>
    <property type="match status" value="1"/>
</dbReference>
<evidence type="ECO:0000259" key="3">
    <source>
        <dbReference type="PROSITE" id="PS50111"/>
    </source>
</evidence>
<dbReference type="EMBL" id="CP002048">
    <property type="protein sequence ID" value="ADI02839.1"/>
    <property type="molecule type" value="Genomic_DNA"/>
</dbReference>
<keyword evidence="5" id="KW-1185">Reference proteome</keyword>
<dbReference type="STRING" id="643648.Slip_2092"/>
<dbReference type="HOGENOM" id="CLU_043276_0_0_9"/>
<dbReference type="PANTHER" id="PTHR32089:SF112">
    <property type="entry name" value="LYSOZYME-LIKE PROTEIN-RELATED"/>
    <property type="match status" value="1"/>
</dbReference>
<evidence type="ECO:0000313" key="5">
    <source>
        <dbReference type="Proteomes" id="UP000000378"/>
    </source>
</evidence>
<dbReference type="Gene3D" id="1.10.287.950">
    <property type="entry name" value="Methyl-accepting chemotaxis protein"/>
    <property type="match status" value="1"/>
</dbReference>
<dbReference type="PROSITE" id="PS50111">
    <property type="entry name" value="CHEMOTAXIS_TRANSDUC_2"/>
    <property type="match status" value="1"/>
</dbReference>
<dbReference type="SUPFAM" id="SSF58104">
    <property type="entry name" value="Methyl-accepting chemotaxis protein (MCP) signaling domain"/>
    <property type="match status" value="1"/>
</dbReference>
<accession>D7CIW1</accession>
<dbReference type="KEGG" id="slp:Slip_2092"/>
<evidence type="ECO:0000256" key="2">
    <source>
        <dbReference type="PROSITE-ProRule" id="PRU00284"/>
    </source>
</evidence>